<feature type="domain" description="Major facilitator superfamily (MFS) profile" evidence="7">
    <location>
        <begin position="53"/>
        <end position="547"/>
    </location>
</feature>
<feature type="transmembrane region" description="Helical" evidence="6">
    <location>
        <begin position="381"/>
        <end position="399"/>
    </location>
</feature>
<evidence type="ECO:0000256" key="3">
    <source>
        <dbReference type="ARBA" id="ARBA00022989"/>
    </source>
</evidence>
<feature type="transmembrane region" description="Helical" evidence="6">
    <location>
        <begin position="520"/>
        <end position="542"/>
    </location>
</feature>
<feature type="transmembrane region" description="Helical" evidence="6">
    <location>
        <begin position="354"/>
        <end position="372"/>
    </location>
</feature>
<comment type="caution">
    <text evidence="8">The sequence shown here is derived from an EMBL/GenBank/DDBJ whole genome shotgun (WGS) entry which is preliminary data.</text>
</comment>
<feature type="compositionally biased region" description="Basic and acidic residues" evidence="5">
    <location>
        <begin position="7"/>
        <end position="16"/>
    </location>
</feature>
<evidence type="ECO:0000259" key="7">
    <source>
        <dbReference type="PROSITE" id="PS50850"/>
    </source>
</evidence>
<evidence type="ECO:0000256" key="6">
    <source>
        <dbReference type="SAM" id="Phobius"/>
    </source>
</evidence>
<dbReference type="CDD" id="cd17502">
    <property type="entry name" value="MFS_Azr1_MDR_like"/>
    <property type="match status" value="1"/>
</dbReference>
<feature type="transmembrane region" description="Helical" evidence="6">
    <location>
        <begin position="246"/>
        <end position="266"/>
    </location>
</feature>
<feature type="transmembrane region" description="Helical" evidence="6">
    <location>
        <begin position="88"/>
        <end position="105"/>
    </location>
</feature>
<dbReference type="Proteomes" id="UP000465221">
    <property type="component" value="Unassembled WGS sequence"/>
</dbReference>
<gene>
    <name evidence="8" type="ORF">IFM46972_08066</name>
</gene>
<feature type="compositionally biased region" description="Polar residues" evidence="5">
    <location>
        <begin position="23"/>
        <end position="34"/>
    </location>
</feature>
<dbReference type="PROSITE" id="PS50850">
    <property type="entry name" value="MFS"/>
    <property type="match status" value="1"/>
</dbReference>
<proteinExistence type="predicted"/>
<dbReference type="Pfam" id="PF07690">
    <property type="entry name" value="MFS_1"/>
    <property type="match status" value="1"/>
</dbReference>
<feature type="transmembrane region" description="Helical" evidence="6">
    <location>
        <begin position="314"/>
        <end position="334"/>
    </location>
</feature>
<keyword evidence="4 6" id="KW-0472">Membrane</keyword>
<dbReference type="SUPFAM" id="SSF103473">
    <property type="entry name" value="MFS general substrate transporter"/>
    <property type="match status" value="1"/>
</dbReference>
<feature type="transmembrane region" description="Helical" evidence="6">
    <location>
        <begin position="272"/>
        <end position="294"/>
    </location>
</feature>
<evidence type="ECO:0000256" key="4">
    <source>
        <dbReference type="ARBA" id="ARBA00023136"/>
    </source>
</evidence>
<dbReference type="GO" id="GO:0005886">
    <property type="term" value="C:plasma membrane"/>
    <property type="evidence" value="ECO:0007669"/>
    <property type="project" value="TreeGrafter"/>
</dbReference>
<dbReference type="AlphaFoldDB" id="A0A8H3P6I4"/>
<name>A0A8H3P6I4_9EURO</name>
<evidence type="ECO:0000313" key="9">
    <source>
        <dbReference type="Proteomes" id="UP000465221"/>
    </source>
</evidence>
<dbReference type="PANTHER" id="PTHR23501">
    <property type="entry name" value="MAJOR FACILITATOR SUPERFAMILY"/>
    <property type="match status" value="1"/>
</dbReference>
<dbReference type="InterPro" id="IPR011701">
    <property type="entry name" value="MFS"/>
</dbReference>
<evidence type="ECO:0000256" key="2">
    <source>
        <dbReference type="ARBA" id="ARBA00022692"/>
    </source>
</evidence>
<comment type="subcellular location">
    <subcellularLocation>
        <location evidence="1">Membrane</location>
        <topology evidence="1">Multi-pass membrane protein</topology>
    </subcellularLocation>
</comment>
<feature type="transmembrane region" description="Helical" evidence="6">
    <location>
        <begin position="143"/>
        <end position="167"/>
    </location>
</feature>
<evidence type="ECO:0000256" key="5">
    <source>
        <dbReference type="SAM" id="MobiDB-lite"/>
    </source>
</evidence>
<organism evidence="8 9">
    <name type="scientific">Aspergillus udagawae</name>
    <dbReference type="NCBI Taxonomy" id="91492"/>
    <lineage>
        <taxon>Eukaryota</taxon>
        <taxon>Fungi</taxon>
        <taxon>Dikarya</taxon>
        <taxon>Ascomycota</taxon>
        <taxon>Pezizomycotina</taxon>
        <taxon>Eurotiomycetes</taxon>
        <taxon>Eurotiomycetidae</taxon>
        <taxon>Eurotiales</taxon>
        <taxon>Aspergillaceae</taxon>
        <taxon>Aspergillus</taxon>
        <taxon>Aspergillus subgen. Fumigati</taxon>
    </lineage>
</organism>
<feature type="transmembrane region" description="Helical" evidence="6">
    <location>
        <begin position="206"/>
        <end position="226"/>
    </location>
</feature>
<feature type="transmembrane region" description="Helical" evidence="6">
    <location>
        <begin position="50"/>
        <end position="76"/>
    </location>
</feature>
<sequence length="563" mass="60617">MAASSPDEGRRATKSEDDADSPAQAQHATSTEVSTEGPEVNANAMHGFKLLAIFVGICFGAFLMSLDIFVIATAIPSITSDFKDTSQLAWYPAAYSLTTCALTPLAGKLSSTFPLRWIYISFFSIFLVGSLVCGFAPNSNTFIAGRAIAGIGASGVASGGFVIVLTVSPEKSKPLLLGICSSCFAMGLILAPVIGGAFTEKATWRWCFWVNLPPGALTLLSMLCFFRPPSIQRDRTLVQRIMNLDLIGCAIFIPAIFMLLLTMMWGGTEKDWGSATIIGLFVGSGVMLILFVCWEGYKGEGAMIPGNVVVRRTVTFSVLFSFCHFGSLGILNYYLPEWFQAVQGASPLQSGTRVLAAVLSQIVGTLSAGILARRIHYYNPWLYVGPLFMCTAAALYTQFSTFNTPSSHWIGFQVIQGLGVGMAQQMPSLIVQQAVRDKPELMPVAVSLNLFFQYLGATVTQVLGGIVFRSILASELANHAGLKAQQIALLSAAGTANVRGTAEQRFPDLLNLILEAYNTAITSTFFVAVATTTAAFFLAFGVKWERITDKRATDPEVAETEQQ</sequence>
<dbReference type="InterPro" id="IPR020846">
    <property type="entry name" value="MFS_dom"/>
</dbReference>
<feature type="transmembrane region" description="Helical" evidence="6">
    <location>
        <begin position="174"/>
        <end position="194"/>
    </location>
</feature>
<protein>
    <submittedName>
        <fullName evidence="8">Putative HC-toxin efflux carrier TOXA</fullName>
    </submittedName>
</protein>
<keyword evidence="3 6" id="KW-1133">Transmembrane helix</keyword>
<feature type="transmembrane region" description="Helical" evidence="6">
    <location>
        <begin position="117"/>
        <end position="137"/>
    </location>
</feature>
<reference evidence="8 9" key="1">
    <citation type="submission" date="2020-01" db="EMBL/GenBank/DDBJ databases">
        <title>Draft genome sequence of Aspergillus udagawae IFM 46972.</title>
        <authorList>
            <person name="Takahashi H."/>
            <person name="Yaguchi T."/>
        </authorList>
    </citation>
    <scope>NUCLEOTIDE SEQUENCE [LARGE SCALE GENOMIC DNA]</scope>
    <source>
        <strain evidence="8 9">IFM 46972</strain>
    </source>
</reference>
<dbReference type="GO" id="GO:0022857">
    <property type="term" value="F:transmembrane transporter activity"/>
    <property type="evidence" value="ECO:0007669"/>
    <property type="project" value="InterPro"/>
</dbReference>
<dbReference type="Gene3D" id="1.20.1250.20">
    <property type="entry name" value="MFS general substrate transporter like domains"/>
    <property type="match status" value="2"/>
</dbReference>
<evidence type="ECO:0000313" key="8">
    <source>
        <dbReference type="EMBL" id="GFF46540.1"/>
    </source>
</evidence>
<evidence type="ECO:0000256" key="1">
    <source>
        <dbReference type="ARBA" id="ARBA00004141"/>
    </source>
</evidence>
<keyword evidence="2 6" id="KW-0812">Transmembrane</keyword>
<accession>A0A8H3P6I4</accession>
<dbReference type="PANTHER" id="PTHR23501:SF198">
    <property type="entry name" value="AZOLE RESISTANCE PROTEIN 1-RELATED"/>
    <property type="match status" value="1"/>
</dbReference>
<feature type="region of interest" description="Disordered" evidence="5">
    <location>
        <begin position="1"/>
        <end position="37"/>
    </location>
</feature>
<dbReference type="InterPro" id="IPR036259">
    <property type="entry name" value="MFS_trans_sf"/>
</dbReference>
<dbReference type="EMBL" id="BLKC01000066">
    <property type="protein sequence ID" value="GFF46540.1"/>
    <property type="molecule type" value="Genomic_DNA"/>
</dbReference>